<accession>A0ABP9BUQ0</accession>
<dbReference type="SUPFAM" id="SSF48498">
    <property type="entry name" value="Tetracyclin repressor-like, C-terminal domain"/>
    <property type="match status" value="1"/>
</dbReference>
<dbReference type="InterPro" id="IPR036271">
    <property type="entry name" value="Tet_transcr_reg_TetR-rel_C_sf"/>
</dbReference>
<dbReference type="Gene3D" id="1.10.357.10">
    <property type="entry name" value="Tetracycline Repressor, domain 2"/>
    <property type="match status" value="1"/>
</dbReference>
<evidence type="ECO:0000259" key="5">
    <source>
        <dbReference type="PROSITE" id="PS50977"/>
    </source>
</evidence>
<keyword evidence="1" id="KW-0805">Transcription regulation</keyword>
<dbReference type="InterPro" id="IPR009057">
    <property type="entry name" value="Homeodomain-like_sf"/>
</dbReference>
<comment type="caution">
    <text evidence="6">The sequence shown here is derived from an EMBL/GenBank/DDBJ whole genome shotgun (WGS) entry which is preliminary data.</text>
</comment>
<evidence type="ECO:0000256" key="4">
    <source>
        <dbReference type="PROSITE-ProRule" id="PRU00335"/>
    </source>
</evidence>
<keyword evidence="3" id="KW-0804">Transcription</keyword>
<feature type="DNA-binding region" description="H-T-H motif" evidence="4">
    <location>
        <begin position="31"/>
        <end position="50"/>
    </location>
</feature>
<dbReference type="EMBL" id="BAABIG010000025">
    <property type="protein sequence ID" value="GAA4800599.1"/>
    <property type="molecule type" value="Genomic_DNA"/>
</dbReference>
<dbReference type="InterPro" id="IPR023772">
    <property type="entry name" value="DNA-bd_HTH_TetR-type_CS"/>
</dbReference>
<evidence type="ECO:0000256" key="2">
    <source>
        <dbReference type="ARBA" id="ARBA00023125"/>
    </source>
</evidence>
<dbReference type="PANTHER" id="PTHR30055:SF234">
    <property type="entry name" value="HTH-TYPE TRANSCRIPTIONAL REGULATOR BETI"/>
    <property type="match status" value="1"/>
</dbReference>
<dbReference type="PROSITE" id="PS50977">
    <property type="entry name" value="HTH_TETR_2"/>
    <property type="match status" value="1"/>
</dbReference>
<feature type="domain" description="HTH tetR-type" evidence="5">
    <location>
        <begin position="8"/>
        <end position="68"/>
    </location>
</feature>
<dbReference type="InterPro" id="IPR050109">
    <property type="entry name" value="HTH-type_TetR-like_transc_reg"/>
</dbReference>
<dbReference type="InterPro" id="IPR047923">
    <property type="entry name" value="ArpA-like"/>
</dbReference>
<dbReference type="PRINTS" id="PR00455">
    <property type="entry name" value="HTHTETR"/>
</dbReference>
<name>A0ABP9BUQ0_9ACTN</name>
<keyword evidence="7" id="KW-1185">Reference proteome</keyword>
<sequence length="225" mass="24325">MPTQDRAIRTRRTILEAAARVFESRGYRAATISEILAAAGVTKGALYFHFESKEALALGVRGEQDRKLTVPARAVKVQEFVDAMALHAHLLRTDPMVRAGARLTLDQRAEDPDRAAVFLRRQQAGERLLRLAERQGELLPHVDPAGTARVATGAFAGVQAMSEATTGYQDLPCQVTALLRHLLPNVVVPAVLVCVDLAETRGPSVHAEIVGAPRESAPADFRPGP</sequence>
<proteinExistence type="predicted"/>
<dbReference type="Proteomes" id="UP001501265">
    <property type="component" value="Unassembled WGS sequence"/>
</dbReference>
<dbReference type="PANTHER" id="PTHR30055">
    <property type="entry name" value="HTH-TYPE TRANSCRIPTIONAL REGULATOR RUTR"/>
    <property type="match status" value="1"/>
</dbReference>
<gene>
    <name evidence="6" type="ORF">GCM10023220_31380</name>
</gene>
<evidence type="ECO:0000256" key="1">
    <source>
        <dbReference type="ARBA" id="ARBA00023015"/>
    </source>
</evidence>
<dbReference type="NCBIfam" id="NF041196">
    <property type="entry name" value="ScbR_bind_reg"/>
    <property type="match status" value="1"/>
</dbReference>
<keyword evidence="2 4" id="KW-0238">DNA-binding</keyword>
<dbReference type="InterPro" id="IPR001647">
    <property type="entry name" value="HTH_TetR"/>
</dbReference>
<reference evidence="7" key="1">
    <citation type="journal article" date="2019" name="Int. J. Syst. Evol. Microbiol.">
        <title>The Global Catalogue of Microorganisms (GCM) 10K type strain sequencing project: providing services to taxonomists for standard genome sequencing and annotation.</title>
        <authorList>
            <consortium name="The Broad Institute Genomics Platform"/>
            <consortium name="The Broad Institute Genome Sequencing Center for Infectious Disease"/>
            <person name="Wu L."/>
            <person name="Ma J."/>
        </authorList>
    </citation>
    <scope>NUCLEOTIDE SEQUENCE [LARGE SCALE GENOMIC DNA]</scope>
    <source>
        <strain evidence="7">JCM 18081</strain>
    </source>
</reference>
<dbReference type="PROSITE" id="PS01081">
    <property type="entry name" value="HTH_TETR_1"/>
    <property type="match status" value="1"/>
</dbReference>
<dbReference type="SUPFAM" id="SSF46689">
    <property type="entry name" value="Homeodomain-like"/>
    <property type="match status" value="1"/>
</dbReference>
<organism evidence="6 7">
    <name type="scientific">Streptomyces ziwulingensis</name>
    <dbReference type="NCBI Taxonomy" id="1045501"/>
    <lineage>
        <taxon>Bacteria</taxon>
        <taxon>Bacillati</taxon>
        <taxon>Actinomycetota</taxon>
        <taxon>Actinomycetes</taxon>
        <taxon>Kitasatosporales</taxon>
        <taxon>Streptomycetaceae</taxon>
        <taxon>Streptomyces</taxon>
    </lineage>
</organism>
<evidence type="ECO:0000313" key="6">
    <source>
        <dbReference type="EMBL" id="GAA4800599.1"/>
    </source>
</evidence>
<evidence type="ECO:0000256" key="3">
    <source>
        <dbReference type="ARBA" id="ARBA00023163"/>
    </source>
</evidence>
<dbReference type="RefSeq" id="WP_345620218.1">
    <property type="nucleotide sequence ID" value="NZ_BAABIG010000025.1"/>
</dbReference>
<dbReference type="Pfam" id="PF00440">
    <property type="entry name" value="TetR_N"/>
    <property type="match status" value="1"/>
</dbReference>
<evidence type="ECO:0000313" key="7">
    <source>
        <dbReference type="Proteomes" id="UP001501265"/>
    </source>
</evidence>
<protein>
    <submittedName>
        <fullName evidence="6">ScbR family autoregulator-binding transcription factor</fullName>
    </submittedName>
</protein>